<accession>A0ACB9HJG7</accession>
<reference evidence="1 2" key="2">
    <citation type="journal article" date="2022" name="Mol. Ecol. Resour.">
        <title>The genomes of chicory, endive, great burdock and yacon provide insights into Asteraceae paleo-polyploidization history and plant inulin production.</title>
        <authorList>
            <person name="Fan W."/>
            <person name="Wang S."/>
            <person name="Wang H."/>
            <person name="Wang A."/>
            <person name="Jiang F."/>
            <person name="Liu H."/>
            <person name="Zhao H."/>
            <person name="Xu D."/>
            <person name="Zhang Y."/>
        </authorList>
    </citation>
    <scope>NUCLEOTIDE SEQUENCE [LARGE SCALE GENOMIC DNA]</scope>
    <source>
        <strain evidence="2">cv. Yunnan</strain>
        <tissue evidence="1">Leaves</tissue>
    </source>
</reference>
<evidence type="ECO:0000313" key="2">
    <source>
        <dbReference type="Proteomes" id="UP001056120"/>
    </source>
</evidence>
<proteinExistence type="predicted"/>
<dbReference type="EMBL" id="CM042029">
    <property type="protein sequence ID" value="KAI3794997.1"/>
    <property type="molecule type" value="Genomic_DNA"/>
</dbReference>
<protein>
    <submittedName>
        <fullName evidence="1">Uncharacterized protein</fullName>
    </submittedName>
</protein>
<dbReference type="Proteomes" id="UP001056120">
    <property type="component" value="Linkage Group LG12"/>
</dbReference>
<sequence length="99" mass="11210">MFGLERTIFFQINHTHSLSLSIPIPIPPSSSSSSPPTKKGHFNSSSIRTTPKLWILLFHSTTKLFYPDDIKSYQMGSVSLWDLSPLFTYKKDCRCEGGE</sequence>
<keyword evidence="2" id="KW-1185">Reference proteome</keyword>
<gene>
    <name evidence="1" type="ORF">L1987_37640</name>
</gene>
<comment type="caution">
    <text evidence="1">The sequence shown here is derived from an EMBL/GenBank/DDBJ whole genome shotgun (WGS) entry which is preliminary data.</text>
</comment>
<evidence type="ECO:0000313" key="1">
    <source>
        <dbReference type="EMBL" id="KAI3794997.1"/>
    </source>
</evidence>
<name>A0ACB9HJG7_9ASTR</name>
<organism evidence="1 2">
    <name type="scientific">Smallanthus sonchifolius</name>
    <dbReference type="NCBI Taxonomy" id="185202"/>
    <lineage>
        <taxon>Eukaryota</taxon>
        <taxon>Viridiplantae</taxon>
        <taxon>Streptophyta</taxon>
        <taxon>Embryophyta</taxon>
        <taxon>Tracheophyta</taxon>
        <taxon>Spermatophyta</taxon>
        <taxon>Magnoliopsida</taxon>
        <taxon>eudicotyledons</taxon>
        <taxon>Gunneridae</taxon>
        <taxon>Pentapetalae</taxon>
        <taxon>asterids</taxon>
        <taxon>campanulids</taxon>
        <taxon>Asterales</taxon>
        <taxon>Asteraceae</taxon>
        <taxon>Asteroideae</taxon>
        <taxon>Heliantheae alliance</taxon>
        <taxon>Millerieae</taxon>
        <taxon>Smallanthus</taxon>
    </lineage>
</organism>
<reference evidence="2" key="1">
    <citation type="journal article" date="2022" name="Mol. Ecol. Resour.">
        <title>The genomes of chicory, endive, great burdock and yacon provide insights into Asteraceae palaeo-polyploidization history and plant inulin production.</title>
        <authorList>
            <person name="Fan W."/>
            <person name="Wang S."/>
            <person name="Wang H."/>
            <person name="Wang A."/>
            <person name="Jiang F."/>
            <person name="Liu H."/>
            <person name="Zhao H."/>
            <person name="Xu D."/>
            <person name="Zhang Y."/>
        </authorList>
    </citation>
    <scope>NUCLEOTIDE SEQUENCE [LARGE SCALE GENOMIC DNA]</scope>
    <source>
        <strain evidence="2">cv. Yunnan</strain>
    </source>
</reference>